<sequence>MVRHVRAVGPAVPYWDLVPVTTPTPTPASGFIIDDSRHGTTVYKYILWTKIAMTEHEVDGRRYMGRNVRELCQDTTQLFRDLSAYLGLTPKSILSRRGQKDRMNKNTVADNTDKSSTTCIATPSPARTSVPYLVIKSPFHFCHLDTIPSIYVDNLNNFLAKKGLYSRGPLSSVGTYRQDPSQPKSANSKNKEKTYKEGQ</sequence>
<keyword evidence="3" id="KW-1185">Reference proteome</keyword>
<protein>
    <submittedName>
        <fullName evidence="2">Uncharacterized protein</fullName>
    </submittedName>
</protein>
<feature type="compositionally biased region" description="Polar residues" evidence="1">
    <location>
        <begin position="105"/>
        <end position="116"/>
    </location>
</feature>
<dbReference type="GeneID" id="85363599"/>
<feature type="compositionally biased region" description="Basic and acidic residues" evidence="1">
    <location>
        <begin position="189"/>
        <end position="199"/>
    </location>
</feature>
<feature type="compositionally biased region" description="Polar residues" evidence="1">
    <location>
        <begin position="172"/>
        <end position="188"/>
    </location>
</feature>
<dbReference type="AlphaFoldDB" id="A0AA39NRG8"/>
<dbReference type="RefSeq" id="XP_060339961.1">
    <property type="nucleotide sequence ID" value="XM_060480051.1"/>
</dbReference>
<evidence type="ECO:0000313" key="2">
    <source>
        <dbReference type="EMBL" id="KAK0470168.1"/>
    </source>
</evidence>
<dbReference type="EMBL" id="JAUEPS010000001">
    <property type="protein sequence ID" value="KAK0470168.1"/>
    <property type="molecule type" value="Genomic_DNA"/>
</dbReference>
<proteinExistence type="predicted"/>
<evidence type="ECO:0000313" key="3">
    <source>
        <dbReference type="Proteomes" id="UP001175211"/>
    </source>
</evidence>
<organism evidence="2 3">
    <name type="scientific">Armillaria tabescens</name>
    <name type="common">Ringless honey mushroom</name>
    <name type="synonym">Agaricus tabescens</name>
    <dbReference type="NCBI Taxonomy" id="1929756"/>
    <lineage>
        <taxon>Eukaryota</taxon>
        <taxon>Fungi</taxon>
        <taxon>Dikarya</taxon>
        <taxon>Basidiomycota</taxon>
        <taxon>Agaricomycotina</taxon>
        <taxon>Agaricomycetes</taxon>
        <taxon>Agaricomycetidae</taxon>
        <taxon>Agaricales</taxon>
        <taxon>Marasmiineae</taxon>
        <taxon>Physalacriaceae</taxon>
        <taxon>Desarmillaria</taxon>
    </lineage>
</organism>
<dbReference type="Proteomes" id="UP001175211">
    <property type="component" value="Unassembled WGS sequence"/>
</dbReference>
<reference evidence="2" key="1">
    <citation type="submission" date="2023-06" db="EMBL/GenBank/DDBJ databases">
        <authorList>
            <consortium name="Lawrence Berkeley National Laboratory"/>
            <person name="Ahrendt S."/>
            <person name="Sahu N."/>
            <person name="Indic B."/>
            <person name="Wong-Bajracharya J."/>
            <person name="Merenyi Z."/>
            <person name="Ke H.-M."/>
            <person name="Monk M."/>
            <person name="Kocsube S."/>
            <person name="Drula E."/>
            <person name="Lipzen A."/>
            <person name="Balint B."/>
            <person name="Henrissat B."/>
            <person name="Andreopoulos B."/>
            <person name="Martin F.M."/>
            <person name="Harder C.B."/>
            <person name="Rigling D."/>
            <person name="Ford K.L."/>
            <person name="Foster G.D."/>
            <person name="Pangilinan J."/>
            <person name="Papanicolaou A."/>
            <person name="Barry K."/>
            <person name="LaButti K."/>
            <person name="Viragh M."/>
            <person name="Koriabine M."/>
            <person name="Yan M."/>
            <person name="Riley R."/>
            <person name="Champramary S."/>
            <person name="Plett K.L."/>
            <person name="Tsai I.J."/>
            <person name="Slot J."/>
            <person name="Sipos G."/>
            <person name="Plett J."/>
            <person name="Nagy L.G."/>
            <person name="Grigoriev I.V."/>
        </authorList>
    </citation>
    <scope>NUCLEOTIDE SEQUENCE</scope>
    <source>
        <strain evidence="2">CCBAS 213</strain>
    </source>
</reference>
<feature type="region of interest" description="Disordered" evidence="1">
    <location>
        <begin position="170"/>
        <end position="199"/>
    </location>
</feature>
<comment type="caution">
    <text evidence="2">The sequence shown here is derived from an EMBL/GenBank/DDBJ whole genome shotgun (WGS) entry which is preliminary data.</text>
</comment>
<accession>A0AA39NRG8</accession>
<gene>
    <name evidence="2" type="ORF">EV420DRAFT_1742594</name>
</gene>
<name>A0AA39NRG8_ARMTA</name>
<evidence type="ECO:0000256" key="1">
    <source>
        <dbReference type="SAM" id="MobiDB-lite"/>
    </source>
</evidence>
<feature type="region of interest" description="Disordered" evidence="1">
    <location>
        <begin position="97"/>
        <end position="116"/>
    </location>
</feature>